<evidence type="ECO:0000313" key="3">
    <source>
        <dbReference type="Proteomes" id="UP000054248"/>
    </source>
</evidence>
<feature type="non-terminal residue" evidence="2">
    <location>
        <position position="236"/>
    </location>
</feature>
<organism evidence="2 3">
    <name type="scientific">Tulasnella calospora MUT 4182</name>
    <dbReference type="NCBI Taxonomy" id="1051891"/>
    <lineage>
        <taxon>Eukaryota</taxon>
        <taxon>Fungi</taxon>
        <taxon>Dikarya</taxon>
        <taxon>Basidiomycota</taxon>
        <taxon>Agaricomycotina</taxon>
        <taxon>Agaricomycetes</taxon>
        <taxon>Cantharellales</taxon>
        <taxon>Tulasnellaceae</taxon>
        <taxon>Tulasnella</taxon>
    </lineage>
</organism>
<feature type="region of interest" description="Disordered" evidence="1">
    <location>
        <begin position="77"/>
        <end position="236"/>
    </location>
</feature>
<evidence type="ECO:0000256" key="1">
    <source>
        <dbReference type="SAM" id="MobiDB-lite"/>
    </source>
</evidence>
<dbReference type="OrthoDB" id="3438340at2759"/>
<gene>
    <name evidence="2" type="ORF">M407DRAFT_25471</name>
</gene>
<name>A0A0C3Q6T2_9AGAM</name>
<dbReference type="EMBL" id="KN823047">
    <property type="protein sequence ID" value="KIO25145.1"/>
    <property type="molecule type" value="Genomic_DNA"/>
</dbReference>
<evidence type="ECO:0000313" key="2">
    <source>
        <dbReference type="EMBL" id="KIO25145.1"/>
    </source>
</evidence>
<feature type="compositionally biased region" description="Low complexity" evidence="1">
    <location>
        <begin position="178"/>
        <end position="192"/>
    </location>
</feature>
<reference evidence="2 3" key="1">
    <citation type="submission" date="2014-04" db="EMBL/GenBank/DDBJ databases">
        <authorList>
            <consortium name="DOE Joint Genome Institute"/>
            <person name="Kuo A."/>
            <person name="Girlanda M."/>
            <person name="Perotto S."/>
            <person name="Kohler A."/>
            <person name="Nagy L.G."/>
            <person name="Floudas D."/>
            <person name="Copeland A."/>
            <person name="Barry K.W."/>
            <person name="Cichocki N."/>
            <person name="Veneault-Fourrey C."/>
            <person name="LaButti K."/>
            <person name="Lindquist E.A."/>
            <person name="Lipzen A."/>
            <person name="Lundell T."/>
            <person name="Morin E."/>
            <person name="Murat C."/>
            <person name="Sun H."/>
            <person name="Tunlid A."/>
            <person name="Henrissat B."/>
            <person name="Grigoriev I.V."/>
            <person name="Hibbett D.S."/>
            <person name="Martin F."/>
            <person name="Nordberg H.P."/>
            <person name="Cantor M.N."/>
            <person name="Hua S.X."/>
        </authorList>
    </citation>
    <scope>NUCLEOTIDE SEQUENCE [LARGE SCALE GENOMIC DNA]</scope>
    <source>
        <strain evidence="2 3">MUT 4182</strain>
    </source>
</reference>
<protein>
    <submittedName>
        <fullName evidence="2">Uncharacterized protein</fullName>
    </submittedName>
</protein>
<dbReference type="Proteomes" id="UP000054248">
    <property type="component" value="Unassembled WGS sequence"/>
</dbReference>
<dbReference type="AlphaFoldDB" id="A0A0C3Q6T2"/>
<feature type="compositionally biased region" description="Basic and acidic residues" evidence="1">
    <location>
        <begin position="209"/>
        <end position="222"/>
    </location>
</feature>
<reference evidence="3" key="2">
    <citation type="submission" date="2015-01" db="EMBL/GenBank/DDBJ databases">
        <title>Evolutionary Origins and Diversification of the Mycorrhizal Mutualists.</title>
        <authorList>
            <consortium name="DOE Joint Genome Institute"/>
            <consortium name="Mycorrhizal Genomics Consortium"/>
            <person name="Kohler A."/>
            <person name="Kuo A."/>
            <person name="Nagy L.G."/>
            <person name="Floudas D."/>
            <person name="Copeland A."/>
            <person name="Barry K.W."/>
            <person name="Cichocki N."/>
            <person name="Veneault-Fourrey C."/>
            <person name="LaButti K."/>
            <person name="Lindquist E.A."/>
            <person name="Lipzen A."/>
            <person name="Lundell T."/>
            <person name="Morin E."/>
            <person name="Murat C."/>
            <person name="Riley R."/>
            <person name="Ohm R."/>
            <person name="Sun H."/>
            <person name="Tunlid A."/>
            <person name="Henrissat B."/>
            <person name="Grigoriev I.V."/>
            <person name="Hibbett D.S."/>
            <person name="Martin F."/>
        </authorList>
    </citation>
    <scope>NUCLEOTIDE SEQUENCE [LARGE SCALE GENOMIC DNA]</scope>
    <source>
        <strain evidence="3">MUT 4182</strain>
    </source>
</reference>
<dbReference type="HOGENOM" id="CLU_1177895_0_0_1"/>
<keyword evidence="3" id="KW-1185">Reference proteome</keyword>
<feature type="compositionally biased region" description="Basic residues" evidence="1">
    <location>
        <begin position="154"/>
        <end position="164"/>
    </location>
</feature>
<proteinExistence type="predicted"/>
<sequence>MAAEIQEASGSSSSKKDLDADQIQNLINMALSNAYDSVSSWLQPPSAAVIAADEKLKMSNQEFEKFAFRPLRLGVGAAAPTASTPKEMYKLKQKLAGTKRKADEIDSANGKGKAKADPEEDDDEESKSQSVSKKPKLGGTSALLAFEPSESVAKHKKKKKKKDKGRLDPGTMASQNDGALPPSGPASSSTATIIPERDVSSQSPVNGTAREEKEGSMAERPEAQAGSVEPEALPPD</sequence>
<accession>A0A0C3Q6T2</accession>